<dbReference type="AlphaFoldDB" id="A0A2A4G432"/>
<sequence length="401" mass="44232">MKAFPSLALFLWFGIMVYGQSAKEQLALANAAQLDHSSGTIAFTYQDKFGYLIVPVNIGSETYDYIFDTGGYNTITTTIMQHNDLNPVMQVEVGSSNQKKAKIDLVSIPTLAVGGIPFTQVGAFNFDFEEAPQIPCYTNGGLIGKGIIRHGIWQIDSEAKQIRFSTELKDMPHMRTAIPIKVKLDKTFNPFFKAKINGQNHRFLLDLGYGGMVSLTQKTAQNLKITNTLEIQGEGSVGAHGSKIENSHLAQLESLQIGSGKIERPIARYAASNNHNLIGADILEHFILTLDFERSTLYLTPLDHKTDKGKTSFGLDFNKGTNGGTAYISRIFGNGPAQKAGLLLYDTIEAVNGQVLTDMEYCDFYDYVNTQLGQETPLTLTVLRKTGIEKVVLKKAHLFTK</sequence>
<dbReference type="SUPFAM" id="SSF50156">
    <property type="entry name" value="PDZ domain-like"/>
    <property type="match status" value="1"/>
</dbReference>
<dbReference type="EMBL" id="NBWU01000007">
    <property type="protein sequence ID" value="PCE62730.1"/>
    <property type="molecule type" value="Genomic_DNA"/>
</dbReference>
<proteinExistence type="predicted"/>
<evidence type="ECO:0000313" key="3">
    <source>
        <dbReference type="Proteomes" id="UP000219559"/>
    </source>
</evidence>
<gene>
    <name evidence="2" type="ORF">B7P33_15680</name>
</gene>
<dbReference type="InterPro" id="IPR036034">
    <property type="entry name" value="PDZ_sf"/>
</dbReference>
<dbReference type="Gene3D" id="2.30.42.10">
    <property type="match status" value="1"/>
</dbReference>
<dbReference type="Proteomes" id="UP000219559">
    <property type="component" value="Unassembled WGS sequence"/>
</dbReference>
<keyword evidence="3" id="KW-1185">Reference proteome</keyword>
<dbReference type="SMART" id="SM00228">
    <property type="entry name" value="PDZ"/>
    <property type="match status" value="1"/>
</dbReference>
<accession>A0A2A4G432</accession>
<protein>
    <recommendedName>
        <fullName evidence="1">PDZ domain-containing protein</fullName>
    </recommendedName>
</protein>
<dbReference type="OrthoDB" id="5580718at2"/>
<feature type="domain" description="PDZ" evidence="1">
    <location>
        <begin position="305"/>
        <end position="361"/>
    </location>
</feature>
<organism evidence="2 3">
    <name type="scientific">Sediminicola luteus</name>
    <dbReference type="NCBI Taxonomy" id="319238"/>
    <lineage>
        <taxon>Bacteria</taxon>
        <taxon>Pseudomonadati</taxon>
        <taxon>Bacteroidota</taxon>
        <taxon>Flavobacteriia</taxon>
        <taxon>Flavobacteriales</taxon>
        <taxon>Flavobacteriaceae</taxon>
        <taxon>Sediminicola</taxon>
    </lineage>
</organism>
<dbReference type="RefSeq" id="WP_097440839.1">
    <property type="nucleotide sequence ID" value="NZ_KZ300477.1"/>
</dbReference>
<dbReference type="InterPro" id="IPR021109">
    <property type="entry name" value="Peptidase_aspartic_dom_sf"/>
</dbReference>
<dbReference type="Gene3D" id="2.40.70.10">
    <property type="entry name" value="Acid Proteases"/>
    <property type="match status" value="2"/>
</dbReference>
<name>A0A2A4G432_9FLAO</name>
<dbReference type="InterPro" id="IPR001478">
    <property type="entry name" value="PDZ"/>
</dbReference>
<comment type="caution">
    <text evidence="2">The sequence shown here is derived from an EMBL/GenBank/DDBJ whole genome shotgun (WGS) entry which is preliminary data.</text>
</comment>
<evidence type="ECO:0000259" key="1">
    <source>
        <dbReference type="PROSITE" id="PS50106"/>
    </source>
</evidence>
<reference evidence="2 3" key="1">
    <citation type="submission" date="2017-04" db="EMBL/GenBank/DDBJ databases">
        <title>A new member of the family Flavobacteriaceae isolated from ascidians.</title>
        <authorList>
            <person name="Chen L."/>
        </authorList>
    </citation>
    <scope>NUCLEOTIDE SEQUENCE [LARGE SCALE GENOMIC DNA]</scope>
    <source>
        <strain evidence="2 3">HQA918</strain>
    </source>
</reference>
<dbReference type="PROSITE" id="PS50106">
    <property type="entry name" value="PDZ"/>
    <property type="match status" value="1"/>
</dbReference>
<evidence type="ECO:0000313" key="2">
    <source>
        <dbReference type="EMBL" id="PCE62730.1"/>
    </source>
</evidence>